<evidence type="ECO:0008006" key="5">
    <source>
        <dbReference type="Google" id="ProtNLM"/>
    </source>
</evidence>
<feature type="signal peptide" evidence="2">
    <location>
        <begin position="1"/>
        <end position="22"/>
    </location>
</feature>
<dbReference type="STRING" id="68895.RR42_s0467"/>
<keyword evidence="2" id="KW-0732">Signal</keyword>
<proteinExistence type="inferred from homology"/>
<dbReference type="SUPFAM" id="SSF53850">
    <property type="entry name" value="Periplasmic binding protein-like II"/>
    <property type="match status" value="1"/>
</dbReference>
<dbReference type="Pfam" id="PF03401">
    <property type="entry name" value="TctC"/>
    <property type="match status" value="1"/>
</dbReference>
<reference evidence="3 4" key="1">
    <citation type="journal article" date="2015" name="Genome Announc.">
        <title>Complete Genome Sequence of Cupriavidus basilensis 4G11, Isolated from the Oak Ridge Field Research Center Site.</title>
        <authorList>
            <person name="Ray J."/>
            <person name="Waters R.J."/>
            <person name="Skerker J.M."/>
            <person name="Kuehl J.V."/>
            <person name="Price M.N."/>
            <person name="Huang J."/>
            <person name="Chakraborty R."/>
            <person name="Arkin A.P."/>
            <person name="Deutschbauer A."/>
        </authorList>
    </citation>
    <scope>NUCLEOTIDE SEQUENCE [LARGE SCALE GENOMIC DNA]</scope>
    <source>
        <strain evidence="3">4G11</strain>
    </source>
</reference>
<dbReference type="Gene3D" id="3.40.190.150">
    <property type="entry name" value="Bordetella uptake gene, domain 1"/>
    <property type="match status" value="1"/>
</dbReference>
<dbReference type="PANTHER" id="PTHR42928:SF5">
    <property type="entry name" value="BLR1237 PROTEIN"/>
    <property type="match status" value="1"/>
</dbReference>
<name>A0A0C4YHD2_9BURK</name>
<accession>A0A0C4YHD2</accession>
<dbReference type="OrthoDB" id="9779763at2"/>
<dbReference type="InterPro" id="IPR005064">
    <property type="entry name" value="BUG"/>
</dbReference>
<dbReference type="InterPro" id="IPR042100">
    <property type="entry name" value="Bug_dom1"/>
</dbReference>
<protein>
    <recommendedName>
        <fullName evidence="5">Tripartite tricarboxylate transporter substrate binding protein</fullName>
    </recommendedName>
</protein>
<dbReference type="KEGG" id="cbw:RR42_s0467"/>
<gene>
    <name evidence="3" type="ORF">RR42_s0467</name>
</gene>
<dbReference type="CDD" id="cd13578">
    <property type="entry name" value="PBP2_Bug27"/>
    <property type="match status" value="1"/>
</dbReference>
<dbReference type="Proteomes" id="UP000031843">
    <property type="component" value="Chromosome secondary"/>
</dbReference>
<evidence type="ECO:0000313" key="4">
    <source>
        <dbReference type="Proteomes" id="UP000031843"/>
    </source>
</evidence>
<feature type="chain" id="PRO_5002173871" description="Tripartite tricarboxylate transporter substrate binding protein" evidence="2">
    <location>
        <begin position="23"/>
        <end position="315"/>
    </location>
</feature>
<dbReference type="Gene3D" id="3.40.190.10">
    <property type="entry name" value="Periplasmic binding protein-like II"/>
    <property type="match status" value="1"/>
</dbReference>
<dbReference type="RefSeq" id="WP_043353317.1">
    <property type="nucleotide sequence ID" value="NZ_CP010537.1"/>
</dbReference>
<dbReference type="AlphaFoldDB" id="A0A0C4YHD2"/>
<dbReference type="EMBL" id="CP010537">
    <property type="protein sequence ID" value="AJG22060.1"/>
    <property type="molecule type" value="Genomic_DNA"/>
</dbReference>
<keyword evidence="4" id="KW-1185">Reference proteome</keyword>
<dbReference type="PIRSF" id="PIRSF017082">
    <property type="entry name" value="YflP"/>
    <property type="match status" value="1"/>
</dbReference>
<evidence type="ECO:0000313" key="3">
    <source>
        <dbReference type="EMBL" id="AJG22060.1"/>
    </source>
</evidence>
<evidence type="ECO:0000256" key="2">
    <source>
        <dbReference type="SAM" id="SignalP"/>
    </source>
</evidence>
<sequence length="315" mass="33165">MATTFRHACVLALALAAGVAHARNITIVVPTSAGGGNDAMARVIAQRMSVSLGKPVVVENRAGANGAIASEYVARAKPDGHTILFGYIATHGINPALQKLRYDPVKDFTPIGMVASSPTLVVVNPMVKAGDMQQLIDLARNKSANLNYASAGNGTAPHATAELFRLATQTQMVHVPYKGSAPALVDTIAGNTQIMFPSLFTAYPQIRNGKVRVLAVASSSRTPLLKDTPTLNELGIDVAVDQWYAMFAPAGTPPEIVARLNAELNAALRDQEVADKIAEQGAYVQTSTPQELGALVSAEVAKWKRVVQAAGMTTD</sequence>
<dbReference type="PANTHER" id="PTHR42928">
    <property type="entry name" value="TRICARBOXYLATE-BINDING PROTEIN"/>
    <property type="match status" value="1"/>
</dbReference>
<evidence type="ECO:0000256" key="1">
    <source>
        <dbReference type="ARBA" id="ARBA00006987"/>
    </source>
</evidence>
<organism evidence="3 4">
    <name type="scientific">Cupriavidus basilensis</name>
    <dbReference type="NCBI Taxonomy" id="68895"/>
    <lineage>
        <taxon>Bacteria</taxon>
        <taxon>Pseudomonadati</taxon>
        <taxon>Pseudomonadota</taxon>
        <taxon>Betaproteobacteria</taxon>
        <taxon>Burkholderiales</taxon>
        <taxon>Burkholderiaceae</taxon>
        <taxon>Cupriavidus</taxon>
    </lineage>
</organism>
<comment type="similarity">
    <text evidence="1">Belongs to the UPF0065 (bug) family.</text>
</comment>